<gene>
    <name evidence="2" type="ORF">CFR75_17060</name>
</gene>
<evidence type="ECO:0000313" key="3">
    <source>
        <dbReference type="Proteomes" id="UP000248257"/>
    </source>
</evidence>
<dbReference type="AlphaFoldDB" id="A0A318PPG8"/>
<proteinExistence type="predicted"/>
<comment type="caution">
    <text evidence="2">The sequence shown here is derived from an EMBL/GenBank/DDBJ whole genome shotgun (WGS) entry which is preliminary data.</text>
</comment>
<evidence type="ECO:0000259" key="1">
    <source>
        <dbReference type="Pfam" id="PF13391"/>
    </source>
</evidence>
<name>A0A318PPG8_KOMXY</name>
<protein>
    <recommendedName>
        <fullName evidence="1">HNH nuclease domain-containing protein</fullName>
    </recommendedName>
</protein>
<sequence>MLEDTAIAHDITDILKSDVSETIKQRLVNARVGQGQFRENLLERWNNTCAVTGCRIPEVLRASHIKAWKHSNDIERLDVHNGILLAASLDALFDEYLVTFKNDGTMRVNGRIEKNDLDNLRIPQGVRIHFQDQTKVYLKAHQAEFEKTSNGNSFDW</sequence>
<dbReference type="EMBL" id="NKUC01000108">
    <property type="protein sequence ID" value="PYD55363.1"/>
    <property type="molecule type" value="Genomic_DNA"/>
</dbReference>
<reference evidence="2 3" key="1">
    <citation type="submission" date="2017-07" db="EMBL/GenBank/DDBJ databases">
        <title>A draft genome sequence of Komagataeibacter xylinus LMG 1515.</title>
        <authorList>
            <person name="Skraban J."/>
            <person name="Cleenwerck I."/>
            <person name="Vandamme P."/>
            <person name="Trcek J."/>
        </authorList>
    </citation>
    <scope>NUCLEOTIDE SEQUENCE [LARGE SCALE GENOMIC DNA]</scope>
    <source>
        <strain evidence="2 3">LMG 1515</strain>
    </source>
</reference>
<evidence type="ECO:0000313" key="2">
    <source>
        <dbReference type="EMBL" id="PYD55363.1"/>
    </source>
</evidence>
<dbReference type="Proteomes" id="UP000248257">
    <property type="component" value="Unassembled WGS sequence"/>
</dbReference>
<dbReference type="OrthoDB" id="9811869at2"/>
<organism evidence="2 3">
    <name type="scientific">Komagataeibacter xylinus</name>
    <name type="common">Gluconacetobacter xylinus</name>
    <dbReference type="NCBI Taxonomy" id="28448"/>
    <lineage>
        <taxon>Bacteria</taxon>
        <taxon>Pseudomonadati</taxon>
        <taxon>Pseudomonadota</taxon>
        <taxon>Alphaproteobacteria</taxon>
        <taxon>Acetobacterales</taxon>
        <taxon>Acetobacteraceae</taxon>
        <taxon>Komagataeibacter</taxon>
    </lineage>
</organism>
<dbReference type="Pfam" id="PF13391">
    <property type="entry name" value="HNH_2"/>
    <property type="match status" value="1"/>
</dbReference>
<accession>A0A318PPG8</accession>
<feature type="domain" description="HNH nuclease" evidence="1">
    <location>
        <begin position="49"/>
        <end position="101"/>
    </location>
</feature>
<keyword evidence="3" id="KW-1185">Reference proteome</keyword>
<dbReference type="InterPro" id="IPR003615">
    <property type="entry name" value="HNH_nuc"/>
</dbReference>